<evidence type="ECO:0000256" key="1">
    <source>
        <dbReference type="SAM" id="MobiDB-lite"/>
    </source>
</evidence>
<dbReference type="GO" id="GO:0070652">
    <property type="term" value="C:HAUS complex"/>
    <property type="evidence" value="ECO:0007669"/>
    <property type="project" value="InterPro"/>
</dbReference>
<dbReference type="GO" id="GO:1990498">
    <property type="term" value="C:mitotic spindle microtubule"/>
    <property type="evidence" value="ECO:0007669"/>
    <property type="project" value="TreeGrafter"/>
</dbReference>
<feature type="compositionally biased region" description="Polar residues" evidence="1">
    <location>
        <begin position="842"/>
        <end position="855"/>
    </location>
</feature>
<feature type="region of interest" description="Disordered" evidence="1">
    <location>
        <begin position="1245"/>
        <end position="1271"/>
    </location>
</feature>
<feature type="compositionally biased region" description="Polar residues" evidence="1">
    <location>
        <begin position="1175"/>
        <end position="1191"/>
    </location>
</feature>
<feature type="compositionally biased region" description="Polar residues" evidence="1">
    <location>
        <begin position="1198"/>
        <end position="1209"/>
    </location>
</feature>
<evidence type="ECO:0000313" key="3">
    <source>
        <dbReference type="EMBL" id="KAG0254123.1"/>
    </source>
</evidence>
<dbReference type="InterPro" id="IPR026797">
    <property type="entry name" value="HAUS_6"/>
</dbReference>
<dbReference type="PANTHER" id="PTHR16151:SF2">
    <property type="entry name" value="HAUS AUGMIN-LIKE COMPLEX SUBUNIT 6"/>
    <property type="match status" value="1"/>
</dbReference>
<feature type="region of interest" description="Disordered" evidence="1">
    <location>
        <begin position="1084"/>
        <end position="1104"/>
    </location>
</feature>
<feature type="region of interest" description="Disordered" evidence="1">
    <location>
        <begin position="1175"/>
        <end position="1224"/>
    </location>
</feature>
<feature type="region of interest" description="Disordered" evidence="1">
    <location>
        <begin position="1031"/>
        <end position="1057"/>
    </location>
</feature>
<dbReference type="InterPro" id="IPR028163">
    <property type="entry name" value="HAUS_6_N"/>
</dbReference>
<dbReference type="GO" id="GO:0008017">
    <property type="term" value="F:microtubule binding"/>
    <property type="evidence" value="ECO:0007669"/>
    <property type="project" value="TreeGrafter"/>
</dbReference>
<dbReference type="Proteomes" id="UP000726737">
    <property type="component" value="Unassembled WGS sequence"/>
</dbReference>
<sequence>MSTFNHPSATNTQFTQYNSAENIRSIFFTNLILLGVQEYSSQSQGSVSIPARPSRSLSKSRLGASQISTSSQSEPARLSLQQQQHVIIDSFNFGAAGVSKSLELHRHVFAKGHQSSKALEFVLWFLFMQLDKSLAKERFKDCWPILDRHDAREFRNVAHKWLEELRKEGCFGIGHNMELGSHITVATKGSTSGGLGLFLPTILRSYLDDSIGERVEQLVLVLSTYVLSRIITKEMQQSVQPNSGNDIHMEGNLEDEDRILCDLASQAPESAQEQGVLLGMIDTHIVRRSRFFLEDLERQRKVRHTWNAMSAEMTATLNTLSEEQSKGELERRAFMAQHHQLEDRTCLLSLEELQILEDRWIEKINSQWQPILSFVEQHVGRKEALQSLLDSDHGKGDSVLDGQRLQANLPKTPEHSMEHDAVKVGQDSKVDLTSVLKLWRHSLSMLENRSSDADNKSDSIADYTVSMEDLSKRHCRQLEKIRGSKLFLETKLKETRRRVERLQREQSIVQRPYQRLLSTVPAADRRAGDALGSSLLSDTRDAYREAMDCTRDISAALAILPENDRSSPDRQLDIRETVQAASSLEQAIVQDSHHSLREALCAQDASDILLVKPTPVAAIAPVKPRSSLHTATAHSTIAALAPKPAAPAPKLSVPTPKPQLLAAVIKPPPSILSRPKQQQRNTVRMVTLGASSTKPAPEDLVVRVQNKDASARNSYEFMCDEIISSLTEEPVMTQTSPLESVPTTTLEHHPLVTKQIKNPVSSTTAGQQVAHTPNALEKRRADFLGSMLRSRKGLSVESGPKTKMTGKVTVIADPMARASGPKDTSAKPGNRDYHTAPPKSIAQATSRTLSKSSLQERLGVSQKRRQPFEARPETRGALTPTQQDHLSPHEDPISRQKEHVNVFDNDADETPSTPSKRRRVDSLGQHFVGRRTSPVYDADMHVMDDATFGTNLLFTSVPNTPDRPGRRPIETVYSPKLTLDDLRAPTPKPLKTTNQGMDDGGLAMPIMFLHTPQQQKLIQMRNIEAPKLARPFTALTPPPNASSPSNRPPSLLKTSRTKGSFASSIFDRFEKGLDLDNTECSGVSDKTLTHSPEPSPFIASIATTPSVSSSNEKGAMLLTNSMSVSNALNGNTVVLDTTVSKYSSPASKAIGTANSQPHAKIHANGPTASPFRIPRSSSENNNIAAKNSQRSVSHELTKVTSATDLNASRSHWGRPPSWKPPSPKMIDMERKLEVDRAHRLAVKNPTPQPLLFDSLSRPSFGPHRSSVYGRSNISASSLTSASFASSYSLSSKSCRSDTSLPLSRFEGGRSIPQDESRGTDDDLEKDEYDDDDTGGYSPPSVSPIRVSLSDTYRSFSTSMMSTAKRSMFSLPGKAQSNAFARSIQGTSAVQAISARTAMDPTESQYEDSENKNGVSVDQHLDQPIPNDEFLASGQEADETILNYELQPIFGGINAPQTKDVPRAINNAVQESDGVRQDAHETGVERGVDNSPFSLHGQHNDDGGLTGGLFDETMPDALDPDEALWENTELFS</sequence>
<feature type="compositionally biased region" description="Polar residues" evidence="1">
    <location>
        <begin position="55"/>
        <end position="76"/>
    </location>
</feature>
<dbReference type="OrthoDB" id="5575722at2759"/>
<comment type="caution">
    <text evidence="3">The sequence shown here is derived from an EMBL/GenBank/DDBJ whole genome shotgun (WGS) entry which is preliminary data.</text>
</comment>
<gene>
    <name evidence="3" type="ORF">BG011_005944</name>
</gene>
<feature type="region of interest" description="Disordered" evidence="1">
    <location>
        <begin position="793"/>
        <end position="924"/>
    </location>
</feature>
<dbReference type="PANTHER" id="PTHR16151">
    <property type="entry name" value="HAUS AUGMIN-LIKE COMPLEX SUBUNIT 6"/>
    <property type="match status" value="1"/>
</dbReference>
<feature type="compositionally biased region" description="Basic and acidic residues" evidence="1">
    <location>
        <begin position="886"/>
        <end position="901"/>
    </location>
</feature>
<feature type="compositionally biased region" description="Basic and acidic residues" evidence="1">
    <location>
        <begin position="1472"/>
        <end position="1487"/>
    </location>
</feature>
<evidence type="ECO:0000259" key="2">
    <source>
        <dbReference type="Pfam" id="PF14661"/>
    </source>
</evidence>
<feature type="domain" description="HAUS augmin-like complex subunit 6 N-terminal" evidence="2">
    <location>
        <begin position="114"/>
        <end position="169"/>
    </location>
</feature>
<feature type="compositionally biased region" description="Low complexity" evidence="1">
    <location>
        <begin position="1042"/>
        <end position="1051"/>
    </location>
</feature>
<dbReference type="EMBL" id="JAAAJA010000419">
    <property type="protein sequence ID" value="KAG0254123.1"/>
    <property type="molecule type" value="Genomic_DNA"/>
</dbReference>
<dbReference type="Pfam" id="PF14661">
    <property type="entry name" value="HAUS6_N"/>
    <property type="match status" value="1"/>
</dbReference>
<feature type="compositionally biased region" description="Acidic residues" evidence="1">
    <location>
        <begin position="1321"/>
        <end position="1333"/>
    </location>
</feature>
<feature type="region of interest" description="Disordered" evidence="1">
    <location>
        <begin position="1471"/>
        <end position="1516"/>
    </location>
</feature>
<name>A0A9P6PVW7_9FUNG</name>
<keyword evidence="4" id="KW-1185">Reference proteome</keyword>
<organism evidence="3 4">
    <name type="scientific">Mortierella polycephala</name>
    <dbReference type="NCBI Taxonomy" id="41804"/>
    <lineage>
        <taxon>Eukaryota</taxon>
        <taxon>Fungi</taxon>
        <taxon>Fungi incertae sedis</taxon>
        <taxon>Mucoromycota</taxon>
        <taxon>Mortierellomycotina</taxon>
        <taxon>Mortierellomycetes</taxon>
        <taxon>Mortierellales</taxon>
        <taxon>Mortierellaceae</taxon>
        <taxon>Mortierella</taxon>
    </lineage>
</organism>
<reference evidence="3" key="1">
    <citation type="journal article" date="2020" name="Fungal Divers.">
        <title>Resolving the Mortierellaceae phylogeny through synthesis of multi-gene phylogenetics and phylogenomics.</title>
        <authorList>
            <person name="Vandepol N."/>
            <person name="Liber J."/>
            <person name="Desiro A."/>
            <person name="Na H."/>
            <person name="Kennedy M."/>
            <person name="Barry K."/>
            <person name="Grigoriev I.V."/>
            <person name="Miller A.N."/>
            <person name="O'Donnell K."/>
            <person name="Stajich J.E."/>
            <person name="Bonito G."/>
        </authorList>
    </citation>
    <scope>NUCLEOTIDE SEQUENCE</scope>
    <source>
        <strain evidence="3">KOD948</strain>
    </source>
</reference>
<feature type="region of interest" description="Disordered" evidence="1">
    <location>
        <begin position="45"/>
        <end position="76"/>
    </location>
</feature>
<proteinExistence type="predicted"/>
<accession>A0A9P6PVW7</accession>
<feature type="region of interest" description="Disordered" evidence="1">
    <location>
        <begin position="1291"/>
        <end position="1345"/>
    </location>
</feature>
<evidence type="ECO:0000313" key="4">
    <source>
        <dbReference type="Proteomes" id="UP000726737"/>
    </source>
</evidence>
<protein>
    <recommendedName>
        <fullName evidence="2">HAUS augmin-like complex subunit 6 N-terminal domain-containing protein</fullName>
    </recommendedName>
</protein>
<dbReference type="GO" id="GO:0051225">
    <property type="term" value="P:spindle assembly"/>
    <property type="evidence" value="ECO:0007669"/>
    <property type="project" value="InterPro"/>
</dbReference>